<name>A0A5M3TD54_LIMPL</name>
<dbReference type="GeneID" id="301684790"/>
<dbReference type="RefSeq" id="WP_006617174.1">
    <property type="nucleotide sequence ID" value="NZ_BIMW01000156.1"/>
</dbReference>
<proteinExistence type="predicted"/>
<feature type="compositionally biased region" description="Polar residues" evidence="1">
    <location>
        <begin position="8"/>
        <end position="19"/>
    </location>
</feature>
<dbReference type="EMBL" id="BIMW01000156">
    <property type="protein sequence ID" value="GCE95950.1"/>
    <property type="molecule type" value="Genomic_DNA"/>
</dbReference>
<keyword evidence="3" id="KW-1185">Reference proteome</keyword>
<sequence length="271" mass="29976">MAMFSPISHPNQSVLNHNHSAAMPKPNSSESDLLASSLPQRHWLEWAEYISLASSAIGSVVVALSGQAFYGVAPLTVALSLNVANRHRLQQSMGETQADVVEVRESVEVLEQKAVRAILGLRQQLRGDIEALQSQLPEPVSEDELMRVRGSKQVAVLTESVASFQSEMSQALDEMEQQFHQEIAPLQGSVIELQNAIALLQNQQGKLTTPVQRQAGDVSQIQAEIERISNENETIIKPHIKRLLLVVKQMQKTESNNYLPRPPKPNSNNKN</sequence>
<evidence type="ECO:0000256" key="1">
    <source>
        <dbReference type="SAM" id="MobiDB-lite"/>
    </source>
</evidence>
<evidence type="ECO:0000313" key="3">
    <source>
        <dbReference type="Proteomes" id="UP000326169"/>
    </source>
</evidence>
<dbReference type="Proteomes" id="UP000326169">
    <property type="component" value="Unassembled WGS sequence"/>
</dbReference>
<evidence type="ECO:0000313" key="2">
    <source>
        <dbReference type="EMBL" id="GCE95950.1"/>
    </source>
</evidence>
<gene>
    <name evidence="2" type="ORF">NIES46_40160</name>
</gene>
<protein>
    <recommendedName>
        <fullName evidence="4">Chromosome partition protein Smc</fullName>
    </recommendedName>
</protein>
<feature type="region of interest" description="Disordered" evidence="1">
    <location>
        <begin position="1"/>
        <end position="33"/>
    </location>
</feature>
<comment type="caution">
    <text evidence="2">The sequence shown here is derived from an EMBL/GenBank/DDBJ whole genome shotgun (WGS) entry which is preliminary data.</text>
</comment>
<evidence type="ECO:0008006" key="4">
    <source>
        <dbReference type="Google" id="ProtNLM"/>
    </source>
</evidence>
<accession>A0A5M3TD54</accession>
<organism evidence="2 3">
    <name type="scientific">Limnospira platensis NIES-46</name>
    <dbReference type="NCBI Taxonomy" id="1236695"/>
    <lineage>
        <taxon>Bacteria</taxon>
        <taxon>Bacillati</taxon>
        <taxon>Cyanobacteriota</taxon>
        <taxon>Cyanophyceae</taxon>
        <taxon>Oscillatoriophycideae</taxon>
        <taxon>Oscillatoriales</taxon>
        <taxon>Sirenicapillariaceae</taxon>
        <taxon>Limnospira</taxon>
    </lineage>
</organism>
<reference evidence="2 3" key="1">
    <citation type="journal article" date="2019" name="J Genomics">
        <title>The Draft Genome of a Hydrogen-producing Cyanobacterium, Arthrospira platensis NIES-46.</title>
        <authorList>
            <person name="Suzuki S."/>
            <person name="Yamaguchi H."/>
            <person name="Kawachi M."/>
        </authorList>
    </citation>
    <scope>NUCLEOTIDE SEQUENCE [LARGE SCALE GENOMIC DNA]</scope>
    <source>
        <strain evidence="2 3">NIES-46</strain>
    </source>
</reference>